<proteinExistence type="predicted"/>
<feature type="region of interest" description="Disordered" evidence="1">
    <location>
        <begin position="1"/>
        <end position="74"/>
    </location>
</feature>
<feature type="compositionally biased region" description="Basic and acidic residues" evidence="1">
    <location>
        <begin position="19"/>
        <end position="29"/>
    </location>
</feature>
<dbReference type="Proteomes" id="UP000650582">
    <property type="component" value="Unassembled WGS sequence"/>
</dbReference>
<sequence length="550" mass="59685">MPKPTPPTKPVLSTAAKAARRERATEYKNAKASTIAPALQNKGFRYHSEDEDDERDTDDDQGGAVDNNVESDKDVAADAETAISKMAEIPKYQPYKSKCGKYVFIPNETGDYEQYSMIDRPQGKLKGLASLMEMDGPENKELIKGIQSTIRTITRHVTRNIPNCTYPMLCEEQRVSIMVQARNKYQILARYRNNWATKEFIIRALTNSRDHQARIQKAGGQAAWCDKLKEQQEAKRGGANKGKGKEQIERLLQVVPRGQSDSETEVTPAPRPLVSKPKAKRRIEDSEDERESPSALALRSTVLQSVEPKLSKMVPKLDPPGNSEHSETGGANRPAGTSNSLVLRQKEAELEVSTNTRKRARMQYAASPGNFCNNDPTPPSDPSAKARAKARAKAMAKAAAEAAEAAAAAAAAAAEAAAAEAEFESDSDSDLSLELNTRDSMEPAYPPASSIFTSSIPPRSAGCEEIRTHIGSPTATSPAPLSNKNPLSTLSDELAAKTALQAKANASSQRPPEKQLDTTTQGTRLSTAKGTKRGRQAKQEMIDAADALLE</sequence>
<gene>
    <name evidence="2" type="ORF">RHS04_08979</name>
</gene>
<feature type="compositionally biased region" description="Acidic residues" evidence="1">
    <location>
        <begin position="49"/>
        <end position="61"/>
    </location>
</feature>
<evidence type="ECO:0000313" key="2">
    <source>
        <dbReference type="EMBL" id="KAF8668505.1"/>
    </source>
</evidence>
<accession>A0A8H7LF61</accession>
<protein>
    <submittedName>
        <fullName evidence="2">Uncharacterized protein</fullName>
    </submittedName>
</protein>
<feature type="compositionally biased region" description="Polar residues" evidence="1">
    <location>
        <begin position="517"/>
        <end position="529"/>
    </location>
</feature>
<feature type="region of interest" description="Disordered" evidence="1">
    <location>
        <begin position="254"/>
        <end position="391"/>
    </location>
</feature>
<dbReference type="EMBL" id="JACYCC010000339">
    <property type="protein sequence ID" value="KAF8668505.1"/>
    <property type="molecule type" value="Genomic_DNA"/>
</dbReference>
<comment type="caution">
    <text evidence="2">The sequence shown here is derived from an EMBL/GenBank/DDBJ whole genome shotgun (WGS) entry which is preliminary data.</text>
</comment>
<feature type="compositionally biased region" description="Low complexity" evidence="1">
    <location>
        <begin position="496"/>
        <end position="506"/>
    </location>
</feature>
<reference evidence="2" key="1">
    <citation type="submission" date="2020-09" db="EMBL/GenBank/DDBJ databases">
        <title>Comparative genome analyses of four rice-infecting Rhizoctonia solani isolates reveal extensive enrichment of homogalacturonan modification genes.</title>
        <authorList>
            <person name="Lee D.-Y."/>
            <person name="Jeon J."/>
            <person name="Kim K.-T."/>
            <person name="Cheong K."/>
            <person name="Song H."/>
            <person name="Choi G."/>
            <person name="Ko J."/>
            <person name="Opiyo S.O."/>
            <person name="Zuo S."/>
            <person name="Madhav S."/>
            <person name="Lee Y.-H."/>
            <person name="Wang G.-L."/>
        </authorList>
    </citation>
    <scope>NUCLEOTIDE SEQUENCE</scope>
    <source>
        <strain evidence="2">AG1-IA YN-7</strain>
    </source>
</reference>
<feature type="compositionally biased region" description="Polar residues" evidence="1">
    <location>
        <begin position="471"/>
        <end position="491"/>
    </location>
</feature>
<evidence type="ECO:0000313" key="3">
    <source>
        <dbReference type="Proteomes" id="UP000650582"/>
    </source>
</evidence>
<organism evidence="2 3">
    <name type="scientific">Rhizoctonia solani</name>
    <dbReference type="NCBI Taxonomy" id="456999"/>
    <lineage>
        <taxon>Eukaryota</taxon>
        <taxon>Fungi</taxon>
        <taxon>Dikarya</taxon>
        <taxon>Basidiomycota</taxon>
        <taxon>Agaricomycotina</taxon>
        <taxon>Agaricomycetes</taxon>
        <taxon>Cantharellales</taxon>
        <taxon>Ceratobasidiaceae</taxon>
        <taxon>Rhizoctonia</taxon>
    </lineage>
</organism>
<feature type="compositionally biased region" description="Acidic residues" evidence="1">
    <location>
        <begin position="421"/>
        <end position="431"/>
    </location>
</feature>
<dbReference type="AlphaFoldDB" id="A0A8H7LF61"/>
<feature type="region of interest" description="Disordered" evidence="1">
    <location>
        <begin position="414"/>
        <end position="550"/>
    </location>
</feature>
<evidence type="ECO:0000256" key="1">
    <source>
        <dbReference type="SAM" id="MobiDB-lite"/>
    </source>
</evidence>
<name>A0A8H7LF61_9AGAM</name>